<dbReference type="RefSeq" id="WP_173870184.1">
    <property type="nucleotide sequence ID" value="NZ_CACRUA010000002.1"/>
</dbReference>
<reference evidence="1" key="2">
    <citation type="submission" date="2023-01" db="EMBL/GenBank/DDBJ databases">
        <title>Human gut microbiome strain richness.</title>
        <authorList>
            <person name="Chen-Liaw A."/>
        </authorList>
    </citation>
    <scope>NUCLEOTIDE SEQUENCE</scope>
    <source>
        <strain evidence="1">B1_m1001713B170214d0_201011</strain>
    </source>
</reference>
<sequence>MNYSQAIQNIADTITAQIHNMIKSKSYSDKTFTAKVTEIVNTSKCRVLYCGNTFTVSTTIPVEIGNIVRVCAPCNNWKDLYVIENKTAGKTLNDIVNVINRNYKYVGDMLVINNTSQYFTNSPENTGTIKIKLPKLNFMFSSRVNVWSYNMCLNYTIGGYTYINTTSWYGVKAGVTGWSAEANRHGVRFASDSAGIRYILLGNTSTQWGGYLQVIIPEIIIGYGATPQISSGWEITLTTSENDLTVQGAPTLNQNI</sequence>
<name>A0A6N2YPD4_CLOSY</name>
<evidence type="ECO:0000313" key="1">
    <source>
        <dbReference type="EMBL" id="MDB2000980.1"/>
    </source>
</evidence>
<dbReference type="GeneID" id="61833933"/>
<dbReference type="Proteomes" id="UP001300871">
    <property type="component" value="Unassembled WGS sequence"/>
</dbReference>
<evidence type="ECO:0000313" key="2">
    <source>
        <dbReference type="EMBL" id="VYT67877.1"/>
    </source>
</evidence>
<dbReference type="EMBL" id="CACRUA010000002">
    <property type="protein sequence ID" value="VYT67877.1"/>
    <property type="molecule type" value="Genomic_DNA"/>
</dbReference>
<dbReference type="EMBL" id="JAQLGM010000029">
    <property type="protein sequence ID" value="MDB2000980.1"/>
    <property type="molecule type" value="Genomic_DNA"/>
</dbReference>
<gene>
    <name evidence="2" type="ORF">CSLFYP84_00309</name>
    <name evidence="1" type="ORF">PM006_12280</name>
</gene>
<dbReference type="AlphaFoldDB" id="A0A6N2YPD4"/>
<proteinExistence type="predicted"/>
<accession>A0A6N2YPD4</accession>
<reference evidence="2" key="1">
    <citation type="submission" date="2019-11" db="EMBL/GenBank/DDBJ databases">
        <authorList>
            <person name="Feng L."/>
        </authorList>
    </citation>
    <scope>NUCLEOTIDE SEQUENCE</scope>
    <source>
        <strain evidence="2">CsymbiosumLFYP84</strain>
    </source>
</reference>
<protein>
    <submittedName>
        <fullName evidence="2">Uncharacterized protein</fullName>
    </submittedName>
</protein>
<organism evidence="2">
    <name type="scientific">Clostridium symbiosum</name>
    <name type="common">Bacteroides symbiosus</name>
    <dbReference type="NCBI Taxonomy" id="1512"/>
    <lineage>
        <taxon>Bacteria</taxon>
        <taxon>Bacillati</taxon>
        <taxon>Bacillota</taxon>
        <taxon>Clostridia</taxon>
        <taxon>Lachnospirales</taxon>
        <taxon>Lachnospiraceae</taxon>
        <taxon>Otoolea</taxon>
    </lineage>
</organism>